<name>I9B461_9FIRM</name>
<reference evidence="1 2" key="1">
    <citation type="journal article" date="2012" name="J. Bacteriol.">
        <title>Draft Genome Sequences for Two Metal-Reducing Pelosinus fermentans Strains Isolated from a Cr(VI)-Contaminated Site and for Type Strain R7.</title>
        <authorList>
            <person name="Brown S.D."/>
            <person name="Podar M."/>
            <person name="Klingeman D.M."/>
            <person name="Johnson C.M."/>
            <person name="Yang Z.K."/>
            <person name="Utturkar S.M."/>
            <person name="Land M.L."/>
            <person name="Mosher J.J."/>
            <person name="Hurt R.A.Jr."/>
            <person name="Phelps T.J."/>
            <person name="Palumbo A.V."/>
            <person name="Arkin A.P."/>
            <person name="Hazen T.C."/>
            <person name="Elias D.A."/>
        </authorList>
    </citation>
    <scope>NUCLEOTIDE SEQUENCE [LARGE SCALE GENOMIC DNA]</scope>
    <source>
        <strain evidence="1 2">B4</strain>
    </source>
</reference>
<evidence type="ECO:0000313" key="1">
    <source>
        <dbReference type="EMBL" id="EIW19907.1"/>
    </source>
</evidence>
<sequence>MAGGRRIDLLGIIRGDDKTTPGMRVIRVVTTEPAAYSFIFEGDKQAVDMALFEMPVSMYPLKIGDRMLVFPMVDTAASQRWAVVEKINGGVTLGTMTSGNSVQVAGIGRAYSGSELLVPPFIVRNNAQGTDPEEGHEYYRTGDLTPLQAGDLVSLMPTSVGGAIKYVVSYWLGG</sequence>
<dbReference type="RefSeq" id="WP_007931995.1">
    <property type="nucleotide sequence ID" value="NZ_AKVJ01000011.1"/>
</dbReference>
<dbReference type="AlphaFoldDB" id="I9B461"/>
<protein>
    <submittedName>
        <fullName evidence="1">Uncharacterized protein</fullName>
    </submittedName>
</protein>
<accession>I9B461</accession>
<dbReference type="EMBL" id="AKVJ01000011">
    <property type="protein sequence ID" value="EIW19907.1"/>
    <property type="molecule type" value="Genomic_DNA"/>
</dbReference>
<gene>
    <name evidence="1" type="ORF">FB4_0158</name>
</gene>
<dbReference type="PATRIC" id="fig|1149862.3.peg.1058"/>
<proteinExistence type="predicted"/>
<dbReference type="Proteomes" id="UP000004324">
    <property type="component" value="Unassembled WGS sequence"/>
</dbReference>
<organism evidence="1 2">
    <name type="scientific">Pelosinus fermentans B4</name>
    <dbReference type="NCBI Taxonomy" id="1149862"/>
    <lineage>
        <taxon>Bacteria</taxon>
        <taxon>Bacillati</taxon>
        <taxon>Bacillota</taxon>
        <taxon>Negativicutes</taxon>
        <taxon>Selenomonadales</taxon>
        <taxon>Sporomusaceae</taxon>
        <taxon>Pelosinus</taxon>
    </lineage>
</organism>
<keyword evidence="2" id="KW-1185">Reference proteome</keyword>
<evidence type="ECO:0000313" key="2">
    <source>
        <dbReference type="Proteomes" id="UP000004324"/>
    </source>
</evidence>
<comment type="caution">
    <text evidence="1">The sequence shown here is derived from an EMBL/GenBank/DDBJ whole genome shotgun (WGS) entry which is preliminary data.</text>
</comment>